<dbReference type="InterPro" id="IPR050960">
    <property type="entry name" value="AB_hydrolase_4_sf"/>
</dbReference>
<dbReference type="EMBL" id="JWZX01003121">
    <property type="protein sequence ID" value="KOO24139.1"/>
    <property type="molecule type" value="Genomic_DNA"/>
</dbReference>
<dbReference type="SUPFAM" id="SSF53474">
    <property type="entry name" value="alpha/beta-Hydrolases"/>
    <property type="match status" value="1"/>
</dbReference>
<accession>A0A0M0JC38</accession>
<dbReference type="Proteomes" id="UP000037460">
    <property type="component" value="Unassembled WGS sequence"/>
</dbReference>
<evidence type="ECO:0000313" key="2">
    <source>
        <dbReference type="EMBL" id="KOO24139.1"/>
    </source>
</evidence>
<dbReference type="PANTHER" id="PTHR10794">
    <property type="entry name" value="ABHYDROLASE DOMAIN-CONTAINING PROTEIN"/>
    <property type="match status" value="1"/>
</dbReference>
<dbReference type="GO" id="GO:0047372">
    <property type="term" value="F:monoacylglycerol lipase activity"/>
    <property type="evidence" value="ECO:0007669"/>
    <property type="project" value="TreeGrafter"/>
</dbReference>
<comment type="caution">
    <text evidence="2">The sequence shown here is derived from an EMBL/GenBank/DDBJ whole genome shotgun (WGS) entry which is preliminary data.</text>
</comment>
<gene>
    <name evidence="2" type="ORF">Ctob_004826</name>
</gene>
<dbReference type="OrthoDB" id="247542at2759"/>
<protein>
    <submittedName>
        <fullName evidence="2">Lea protein</fullName>
    </submittedName>
</protein>
<comment type="similarity">
    <text evidence="1">Belongs to the AB hydrolase superfamily. AB hydrolase 4 family.</text>
</comment>
<evidence type="ECO:0000313" key="3">
    <source>
        <dbReference type="Proteomes" id="UP000037460"/>
    </source>
</evidence>
<name>A0A0M0JC38_9EUKA</name>
<organism evidence="2 3">
    <name type="scientific">Chrysochromulina tobinii</name>
    <dbReference type="NCBI Taxonomy" id="1460289"/>
    <lineage>
        <taxon>Eukaryota</taxon>
        <taxon>Haptista</taxon>
        <taxon>Haptophyta</taxon>
        <taxon>Prymnesiophyceae</taxon>
        <taxon>Prymnesiales</taxon>
        <taxon>Chrysochromulinaceae</taxon>
        <taxon>Chrysochromulina</taxon>
    </lineage>
</organism>
<keyword evidence="3" id="KW-1185">Reference proteome</keyword>
<dbReference type="PIRSF" id="PIRSF005211">
    <property type="entry name" value="Ab_hydro_YheT"/>
    <property type="match status" value="1"/>
</dbReference>
<dbReference type="InterPro" id="IPR029058">
    <property type="entry name" value="AB_hydrolase_fold"/>
</dbReference>
<dbReference type="Gene3D" id="3.40.50.1820">
    <property type="entry name" value="alpha/beta hydrolase"/>
    <property type="match status" value="1"/>
</dbReference>
<dbReference type="InterPro" id="IPR012020">
    <property type="entry name" value="ABHD4"/>
</dbReference>
<dbReference type="AlphaFoldDB" id="A0A0M0JC38"/>
<evidence type="ECO:0000256" key="1">
    <source>
        <dbReference type="ARBA" id="ARBA00010884"/>
    </source>
</evidence>
<proteinExistence type="inferred from homology"/>
<dbReference type="PANTHER" id="PTHR10794:SF84">
    <property type="entry name" value="ESTERASE_LIPASE_THIOESTERASE FAMILY PROTEIN"/>
    <property type="match status" value="1"/>
</dbReference>
<reference evidence="3" key="1">
    <citation type="journal article" date="2015" name="PLoS Genet.">
        <title>Genome Sequence and Transcriptome Analyses of Chrysochromulina tobin: Metabolic Tools for Enhanced Algal Fitness in the Prominent Order Prymnesiales (Haptophyceae).</title>
        <authorList>
            <person name="Hovde B.T."/>
            <person name="Deodato C.R."/>
            <person name="Hunsperger H.M."/>
            <person name="Ryken S.A."/>
            <person name="Yost W."/>
            <person name="Jha R.K."/>
            <person name="Patterson J."/>
            <person name="Monnat R.J. Jr."/>
            <person name="Barlow S.B."/>
            <person name="Starkenburg S.R."/>
            <person name="Cattolico R.A."/>
        </authorList>
    </citation>
    <scope>NUCLEOTIDE SEQUENCE</scope>
    <source>
        <strain evidence="3">CCMP291</strain>
    </source>
</reference>
<dbReference type="GO" id="GO:0034338">
    <property type="term" value="F:short-chain carboxylesterase activity"/>
    <property type="evidence" value="ECO:0007669"/>
    <property type="project" value="TreeGrafter"/>
</dbReference>
<sequence length="205" mass="22145">MPANSANLRRRFHSAVYDRNLGKSLQRLWAAARPQFVDAVTDTPVPVPYWSGLGRPGLLDPTGAEKSGGSFVADDQLARTALSIRELDEALTRRQYGYESVDAYYAAASSDQRLALIESPLLLLNAYDDPIVPGVSLRRALDNARANPNLLMAITADGGHLGWCEPSDPTGGPAWVERVSSGFLEAVLGIEPTDACENLGCEIFD</sequence>